<organism evidence="1">
    <name type="scientific">Candidatus Tisiphia endosymbiont of Sergentomyia squamirostris</name>
    <dbReference type="NCBI Taxonomy" id="3113639"/>
    <lineage>
        <taxon>Bacteria</taxon>
        <taxon>Pseudomonadati</taxon>
        <taxon>Pseudomonadota</taxon>
        <taxon>Alphaproteobacteria</taxon>
        <taxon>Rickettsiales</taxon>
        <taxon>Rickettsiaceae</taxon>
        <taxon>Rickettsieae</taxon>
        <taxon>Candidatus Tisiphia</taxon>
    </lineage>
</organism>
<protein>
    <submittedName>
        <fullName evidence="1">Uncharacterized protein</fullName>
    </submittedName>
</protein>
<evidence type="ECO:0000313" key="1">
    <source>
        <dbReference type="EMBL" id="BFD46727.1"/>
    </source>
</evidence>
<dbReference type="AlphaFoldDB" id="A0AAT9GAD1"/>
<accession>A0AAT9GAD1</accession>
<dbReference type="Gene3D" id="3.40.50.300">
    <property type="entry name" value="P-loop containing nucleotide triphosphate hydrolases"/>
    <property type="match status" value="1"/>
</dbReference>
<proteinExistence type="predicted"/>
<reference evidence="1" key="1">
    <citation type="submission" date="2024-01" db="EMBL/GenBank/DDBJ databases">
        <title>Sequencing the genomes of a sandfly, Sergentomyia squamirostris, and its two endosymbionts.</title>
        <authorList>
            <person name="Itokawa K."/>
            <person name="Sanjoba C."/>
        </authorList>
    </citation>
    <scope>NUCLEOTIDE SEQUENCE</scope>
    <source>
        <strain evidence="1">RiSSQ</strain>
    </source>
</reference>
<dbReference type="InterPro" id="IPR027417">
    <property type="entry name" value="P-loop_NTPase"/>
</dbReference>
<dbReference type="SUPFAM" id="SSF52540">
    <property type="entry name" value="P-loop containing nucleoside triphosphate hydrolases"/>
    <property type="match status" value="1"/>
</dbReference>
<sequence length="213" mass="24777">MSKSDNLQTKLRKLYSCQDTIPKLIEGEEKIAGKKVTEQSLSEYYVKLQMIVDKAAGEEEKVAAYDKVVGEKRAIEVVDIFNKIDDQHSAVGKILLLGAAGVGKTTLLHYMSYYWGKGRWDKNDHKVFDDKFEYLFRVRLKTLLNENWSKDYSREEKKENLLACFIHRCLEQQISDLELIKKINKDEVKITLKEILVFQALTLFLYPCCTPHF</sequence>
<name>A0AAT9GAD1_9RICK</name>
<gene>
    <name evidence="1" type="ORF">DMENIID0002_13730</name>
</gene>
<dbReference type="EMBL" id="AP029170">
    <property type="protein sequence ID" value="BFD46727.1"/>
    <property type="molecule type" value="Genomic_DNA"/>
</dbReference>